<dbReference type="Pfam" id="PF00041">
    <property type="entry name" value="fn3"/>
    <property type="match status" value="2"/>
</dbReference>
<reference evidence="3" key="1">
    <citation type="submission" date="2018-05" db="EMBL/GenBank/DDBJ databases">
        <authorList>
            <person name="Lanie J.A."/>
            <person name="Ng W.-L."/>
            <person name="Kazmierczak K.M."/>
            <person name="Andrzejewski T.M."/>
            <person name="Davidsen T.M."/>
            <person name="Wayne K.J."/>
            <person name="Tettelin H."/>
            <person name="Glass J.I."/>
            <person name="Rusch D."/>
            <person name="Podicherti R."/>
            <person name="Tsui H.-C.T."/>
            <person name="Winkler M.E."/>
        </authorList>
    </citation>
    <scope>NUCLEOTIDE SEQUENCE</scope>
</reference>
<feature type="domain" description="Fibronectin type-III" evidence="2">
    <location>
        <begin position="168"/>
        <end position="256"/>
    </location>
</feature>
<evidence type="ECO:0008006" key="4">
    <source>
        <dbReference type="Google" id="ProtNLM"/>
    </source>
</evidence>
<dbReference type="Gene3D" id="2.60.40.10">
    <property type="entry name" value="Immunoglobulins"/>
    <property type="match status" value="2"/>
</dbReference>
<dbReference type="EMBL" id="UINC01062642">
    <property type="protein sequence ID" value="SVB89458.1"/>
    <property type="molecule type" value="Genomic_DNA"/>
</dbReference>
<feature type="domain" description="Fibronectin type-III" evidence="2">
    <location>
        <begin position="78"/>
        <end position="167"/>
    </location>
</feature>
<name>A0A382HQ71_9ZZZZ</name>
<sequence>VGNSGTILTSSDGTTWTSRTSGTTNNLYGVTYGNSTFVTVGDSGTILTSSDGTTWTSRTSGTTNNLYGVTTTTTTLLAPSSLTATGAAGQVTLDWTAVSSARGYTVYWDNATGVSSSSTAITSAITDNYTHSGLDNGTTYYYKVAAIDSAGTLGALSSEVNAATPLPAPDNLSASGANNTITLTWNSVSGATSYTLYWDNVSGIDSSDTAITSITNDNYTHSNMDNGSTYYYKVAAVNSSGTGTLSSVASALLSANIQGSQNYNAHTYAITSSAMTFANAKAAAAALGGYLTTINTLAENTFLTTRFYGTYGNAIWIGANDLNSEGTWVWDNGTTSGDDNLTDNLCGSNGCPISDATWADNSTRKWNSNEPNDWNNGDPGEDCANITNSNGYWNDLPCSNSLYGVIEFD</sequence>
<dbReference type="InterPro" id="IPR036116">
    <property type="entry name" value="FN3_sf"/>
</dbReference>
<dbReference type="InterPro" id="IPR016186">
    <property type="entry name" value="C-type_lectin-like/link_sf"/>
</dbReference>
<dbReference type="PANTHER" id="PTHR22801:SF63">
    <property type="entry name" value="C-TYPE LECTIN DOMAIN-CONTAINING PROTEIN"/>
    <property type="match status" value="1"/>
</dbReference>
<feature type="non-terminal residue" evidence="3">
    <location>
        <position position="1"/>
    </location>
</feature>
<dbReference type="Pfam" id="PF00059">
    <property type="entry name" value="Lectin_C"/>
    <property type="match status" value="1"/>
</dbReference>
<accession>A0A382HQ71</accession>
<dbReference type="SUPFAM" id="SSF49265">
    <property type="entry name" value="Fibronectin type III"/>
    <property type="match status" value="1"/>
</dbReference>
<dbReference type="AlphaFoldDB" id="A0A382HQ71"/>
<dbReference type="PANTHER" id="PTHR22801">
    <property type="entry name" value="LITHOSTATHINE"/>
    <property type="match status" value="1"/>
</dbReference>
<protein>
    <recommendedName>
        <fullName evidence="4">C-type lectin domain-containing protein</fullName>
    </recommendedName>
</protein>
<dbReference type="SMART" id="SM00034">
    <property type="entry name" value="CLECT"/>
    <property type="match status" value="1"/>
</dbReference>
<feature type="domain" description="C-type lectin" evidence="1">
    <location>
        <begin position="263"/>
        <end position="407"/>
    </location>
</feature>
<organism evidence="3">
    <name type="scientific">marine metagenome</name>
    <dbReference type="NCBI Taxonomy" id="408172"/>
    <lineage>
        <taxon>unclassified sequences</taxon>
        <taxon>metagenomes</taxon>
        <taxon>ecological metagenomes</taxon>
    </lineage>
</organism>
<dbReference type="InterPro" id="IPR016187">
    <property type="entry name" value="CTDL_fold"/>
</dbReference>
<evidence type="ECO:0000313" key="3">
    <source>
        <dbReference type="EMBL" id="SVB89458.1"/>
    </source>
</evidence>
<dbReference type="InterPro" id="IPR013783">
    <property type="entry name" value="Ig-like_fold"/>
</dbReference>
<dbReference type="PROSITE" id="PS50041">
    <property type="entry name" value="C_TYPE_LECTIN_2"/>
    <property type="match status" value="1"/>
</dbReference>
<dbReference type="InterPro" id="IPR003961">
    <property type="entry name" value="FN3_dom"/>
</dbReference>
<gene>
    <name evidence="3" type="ORF">METZ01_LOCUS242312</name>
</gene>
<dbReference type="CDD" id="cd00063">
    <property type="entry name" value="FN3"/>
    <property type="match status" value="2"/>
</dbReference>
<evidence type="ECO:0000259" key="1">
    <source>
        <dbReference type="PROSITE" id="PS50041"/>
    </source>
</evidence>
<dbReference type="SMART" id="SM00060">
    <property type="entry name" value="FN3"/>
    <property type="match status" value="2"/>
</dbReference>
<dbReference type="InterPro" id="IPR050801">
    <property type="entry name" value="Ca-Dep_Lectins_ImmuneDev"/>
</dbReference>
<dbReference type="SUPFAM" id="SSF56436">
    <property type="entry name" value="C-type lectin-like"/>
    <property type="match status" value="1"/>
</dbReference>
<dbReference type="Gene3D" id="3.10.100.10">
    <property type="entry name" value="Mannose-Binding Protein A, subunit A"/>
    <property type="match status" value="1"/>
</dbReference>
<dbReference type="PROSITE" id="PS50853">
    <property type="entry name" value="FN3"/>
    <property type="match status" value="2"/>
</dbReference>
<proteinExistence type="predicted"/>
<dbReference type="InterPro" id="IPR001304">
    <property type="entry name" value="C-type_lectin-like"/>
</dbReference>
<evidence type="ECO:0000259" key="2">
    <source>
        <dbReference type="PROSITE" id="PS50853"/>
    </source>
</evidence>